<name>A0A1E1XET6_9ACAR</name>
<evidence type="ECO:0000256" key="1">
    <source>
        <dbReference type="SAM" id="MobiDB-lite"/>
    </source>
</evidence>
<feature type="non-terminal residue" evidence="2">
    <location>
        <position position="276"/>
    </location>
</feature>
<evidence type="ECO:0000313" key="2">
    <source>
        <dbReference type="EMBL" id="JAT97709.1"/>
    </source>
</evidence>
<feature type="compositionally biased region" description="Low complexity" evidence="1">
    <location>
        <begin position="102"/>
        <end position="140"/>
    </location>
</feature>
<accession>A0A1E1XET6</accession>
<feature type="compositionally biased region" description="Polar residues" evidence="1">
    <location>
        <begin position="141"/>
        <end position="153"/>
    </location>
</feature>
<feature type="compositionally biased region" description="Polar residues" evidence="1">
    <location>
        <begin position="196"/>
        <end position="213"/>
    </location>
</feature>
<reference evidence="2" key="1">
    <citation type="journal article" date="2017" name="Front. Cell. Infect. Microbiol.">
        <title>The Distinct Transcriptional Response of the Midgut of Amblyomma sculptum and Amblyomma aureolatum Ticks to Rickettsia rickettsii Correlates to Their Differences in Susceptibility to Infection.</title>
        <authorList>
            <person name="Martins L.A."/>
            <person name="Galletti M.F.B.M."/>
            <person name="Ribeiro J.M."/>
            <person name="Fujita A."/>
            <person name="Costa F.B."/>
            <person name="Labruna M.B."/>
            <person name="Daffre S."/>
            <person name="Fogaca A.C."/>
        </authorList>
    </citation>
    <scope>NUCLEOTIDE SEQUENCE</scope>
</reference>
<feature type="compositionally biased region" description="Low complexity" evidence="1">
    <location>
        <begin position="227"/>
        <end position="237"/>
    </location>
</feature>
<proteinExistence type="evidence at transcript level"/>
<dbReference type="AlphaFoldDB" id="A0A1E1XET6"/>
<dbReference type="EMBL" id="GFAC01001479">
    <property type="protein sequence ID" value="JAT97709.1"/>
    <property type="molecule type" value="mRNA"/>
</dbReference>
<feature type="non-terminal residue" evidence="2">
    <location>
        <position position="1"/>
    </location>
</feature>
<sequence length="276" mass="28591">PTAEPPPATTALLPDDVTTELDAGDTWETTTVDVGVPIGKEEASDSSSSKSDANPVSTEKIPVTVSADQRSPLPVKPMQTTRSHQLTTQTRSPQTTKHPVPSSSVTRKASSSAAPPQTSPPTITDTVGTTAVPTTSPVTSLLTHSAVTTNTPARPSHKPSVASTHDTKITTSSWSKSESPTTEVRGVTRRPPSDAPRSSATTAGRTSNSTATKTPFVATRSKPTLEATSTTRASATTGPHATTFAWRRLTTGAGAYLSVEGNTVGPEVRPTKVTTS</sequence>
<organism evidence="2">
    <name type="scientific">Amblyomma aureolatum</name>
    <dbReference type="NCBI Taxonomy" id="187763"/>
    <lineage>
        <taxon>Eukaryota</taxon>
        <taxon>Metazoa</taxon>
        <taxon>Ecdysozoa</taxon>
        <taxon>Arthropoda</taxon>
        <taxon>Chelicerata</taxon>
        <taxon>Arachnida</taxon>
        <taxon>Acari</taxon>
        <taxon>Parasitiformes</taxon>
        <taxon>Ixodida</taxon>
        <taxon>Ixodoidea</taxon>
        <taxon>Ixodidae</taxon>
        <taxon>Amblyomminae</taxon>
        <taxon>Amblyomma</taxon>
    </lineage>
</organism>
<feature type="compositionally biased region" description="Polar residues" evidence="1">
    <location>
        <begin position="161"/>
        <end position="182"/>
    </location>
</feature>
<feature type="region of interest" description="Disordered" evidence="1">
    <location>
        <begin position="1"/>
        <end position="242"/>
    </location>
</feature>
<feature type="compositionally biased region" description="Polar residues" evidence="1">
    <location>
        <begin position="78"/>
        <end position="97"/>
    </location>
</feature>
<protein>
    <submittedName>
        <fullName evidence="2">Putative secreted mucin muc17</fullName>
    </submittedName>
</protein>